<organism evidence="2 3">
    <name type="scientific">Poseidonibacter parvus</name>
    <dbReference type="NCBI Taxonomy" id="1850254"/>
    <lineage>
        <taxon>Bacteria</taxon>
        <taxon>Pseudomonadati</taxon>
        <taxon>Campylobacterota</taxon>
        <taxon>Epsilonproteobacteria</taxon>
        <taxon>Campylobacterales</taxon>
        <taxon>Arcobacteraceae</taxon>
        <taxon>Poseidonibacter</taxon>
    </lineage>
</organism>
<name>A0A1P8KKJ8_9BACT</name>
<dbReference type="KEGG" id="alp:LPB137_04030"/>
<evidence type="ECO:0000313" key="3">
    <source>
        <dbReference type="Proteomes" id="UP000186074"/>
    </source>
</evidence>
<reference evidence="2 3" key="1">
    <citation type="submission" date="2017-01" db="EMBL/GenBank/DDBJ databases">
        <title>Genome sequencing of Arcobacter sp. LPB0137.</title>
        <authorList>
            <person name="Lee G.-W."/>
            <person name="Yi H."/>
        </authorList>
    </citation>
    <scope>NUCLEOTIDE SEQUENCE [LARGE SCALE GENOMIC DNA]</scope>
    <source>
        <strain evidence="2 3">LPB0137</strain>
    </source>
</reference>
<keyword evidence="1" id="KW-1133">Transmembrane helix</keyword>
<gene>
    <name evidence="2" type="ORF">LPB137_04030</name>
</gene>
<proteinExistence type="predicted"/>
<evidence type="ECO:0000256" key="1">
    <source>
        <dbReference type="SAM" id="Phobius"/>
    </source>
</evidence>
<sequence length="81" mass="9369">MEDIVQIKKPKNSKLKYTLIFLTIPIVCIIFFFLTKKEEKKELKGGLASALYKGDIGKNGKHIPSKLEWQDSFKKIDNIKE</sequence>
<dbReference type="STRING" id="1850254.LPB137_04030"/>
<keyword evidence="1" id="KW-0472">Membrane</keyword>
<keyword evidence="1" id="KW-0812">Transmembrane</keyword>
<dbReference type="Proteomes" id="UP000186074">
    <property type="component" value="Chromosome"/>
</dbReference>
<evidence type="ECO:0000313" key="2">
    <source>
        <dbReference type="EMBL" id="APW65064.1"/>
    </source>
</evidence>
<dbReference type="RefSeq" id="WP_076084692.1">
    <property type="nucleotide sequence ID" value="NZ_CP019070.1"/>
</dbReference>
<accession>A0A1P8KKJ8</accession>
<dbReference type="AlphaFoldDB" id="A0A1P8KKJ8"/>
<keyword evidence="3" id="KW-1185">Reference proteome</keyword>
<dbReference type="EMBL" id="CP019070">
    <property type="protein sequence ID" value="APW65064.1"/>
    <property type="molecule type" value="Genomic_DNA"/>
</dbReference>
<feature type="transmembrane region" description="Helical" evidence="1">
    <location>
        <begin position="15"/>
        <end position="34"/>
    </location>
</feature>
<protein>
    <submittedName>
        <fullName evidence="2">Uncharacterized protein</fullName>
    </submittedName>
</protein>